<dbReference type="InterPro" id="IPR029016">
    <property type="entry name" value="GAF-like_dom_sf"/>
</dbReference>
<comment type="caution">
    <text evidence="6">The sequence shown here is derived from an EMBL/GenBank/DDBJ whole genome shotgun (WGS) entry which is preliminary data.</text>
</comment>
<dbReference type="InterPro" id="IPR050707">
    <property type="entry name" value="HTH_MetabolicPath_Reg"/>
</dbReference>
<dbReference type="InterPro" id="IPR014757">
    <property type="entry name" value="Tscrpt_reg_IclR_C"/>
</dbReference>
<dbReference type="SUPFAM" id="SSF55781">
    <property type="entry name" value="GAF domain-like"/>
    <property type="match status" value="1"/>
</dbReference>
<dbReference type="InterPro" id="IPR036390">
    <property type="entry name" value="WH_DNA-bd_sf"/>
</dbReference>
<evidence type="ECO:0000256" key="2">
    <source>
        <dbReference type="ARBA" id="ARBA00023125"/>
    </source>
</evidence>
<dbReference type="GO" id="GO:0045892">
    <property type="term" value="P:negative regulation of DNA-templated transcription"/>
    <property type="evidence" value="ECO:0007669"/>
    <property type="project" value="TreeGrafter"/>
</dbReference>
<sequence>MQGQCAPPFFGTAKRDNAGIRLAFDGEVPILGVFIAGGGVMQRETGVTQRETKERADRQGETVASVSRAVAAIRCVARAGAEGRRLSDVAREIGLHKATAARALASLTELDVLRRDDDRRYRIAPQFLETLGLPVSLGTLRQRAHAEVMDLVDKVEDTGLVSVRSGLESLCIDRHVGRYPLQALSLDVGRRRPLGAGAGSLALLAWLPEDEREAIIDALGPRLDPYRSVTPASIRHHAEVARREGYTYLPDYVVTGMTGIGAPVREPSGLIVAAVSVAGVGDRLKGSRREEVARLVVDACARIEARLAGCPPAPVR</sequence>
<gene>
    <name evidence="6" type="ORF">DLJ53_21120</name>
</gene>
<dbReference type="PROSITE" id="PS51078">
    <property type="entry name" value="ICLR_ED"/>
    <property type="match status" value="1"/>
</dbReference>
<dbReference type="Pfam" id="PF01614">
    <property type="entry name" value="IclR_C"/>
    <property type="match status" value="1"/>
</dbReference>
<dbReference type="GO" id="GO:0003700">
    <property type="term" value="F:DNA-binding transcription factor activity"/>
    <property type="evidence" value="ECO:0007669"/>
    <property type="project" value="TreeGrafter"/>
</dbReference>
<accession>A0A8B2NV85</accession>
<dbReference type="Proteomes" id="UP000249590">
    <property type="component" value="Unassembled WGS sequence"/>
</dbReference>
<name>A0A8B2NV85_9HYPH</name>
<dbReference type="Pfam" id="PF09339">
    <property type="entry name" value="HTH_IclR"/>
    <property type="match status" value="1"/>
</dbReference>
<organism evidence="6 7">
    <name type="scientific">Acuticoccus sediminis</name>
    <dbReference type="NCBI Taxonomy" id="2184697"/>
    <lineage>
        <taxon>Bacteria</taxon>
        <taxon>Pseudomonadati</taxon>
        <taxon>Pseudomonadota</taxon>
        <taxon>Alphaproteobacteria</taxon>
        <taxon>Hyphomicrobiales</taxon>
        <taxon>Amorphaceae</taxon>
        <taxon>Acuticoccus</taxon>
    </lineage>
</organism>
<dbReference type="EMBL" id="QHHQ01000004">
    <property type="protein sequence ID" value="RAI00210.1"/>
    <property type="molecule type" value="Genomic_DNA"/>
</dbReference>
<dbReference type="GO" id="GO:0003677">
    <property type="term" value="F:DNA binding"/>
    <property type="evidence" value="ECO:0007669"/>
    <property type="project" value="UniProtKB-KW"/>
</dbReference>
<evidence type="ECO:0000313" key="7">
    <source>
        <dbReference type="Proteomes" id="UP000249590"/>
    </source>
</evidence>
<protein>
    <submittedName>
        <fullName evidence="6">IclR family transcriptional regulator</fullName>
    </submittedName>
</protein>
<dbReference type="Gene3D" id="3.30.450.40">
    <property type="match status" value="1"/>
</dbReference>
<feature type="domain" description="IclR-ED" evidence="5">
    <location>
        <begin position="119"/>
        <end position="309"/>
    </location>
</feature>
<evidence type="ECO:0000256" key="3">
    <source>
        <dbReference type="ARBA" id="ARBA00023163"/>
    </source>
</evidence>
<evidence type="ECO:0000256" key="1">
    <source>
        <dbReference type="ARBA" id="ARBA00023015"/>
    </source>
</evidence>
<dbReference type="PANTHER" id="PTHR30136">
    <property type="entry name" value="HELIX-TURN-HELIX TRANSCRIPTIONAL REGULATOR, ICLR FAMILY"/>
    <property type="match status" value="1"/>
</dbReference>
<evidence type="ECO:0000313" key="6">
    <source>
        <dbReference type="EMBL" id="RAI00210.1"/>
    </source>
</evidence>
<dbReference type="InterPro" id="IPR036388">
    <property type="entry name" value="WH-like_DNA-bd_sf"/>
</dbReference>
<dbReference type="AlphaFoldDB" id="A0A8B2NV85"/>
<dbReference type="PROSITE" id="PS51077">
    <property type="entry name" value="HTH_ICLR"/>
    <property type="match status" value="1"/>
</dbReference>
<keyword evidence="7" id="KW-1185">Reference proteome</keyword>
<keyword evidence="3" id="KW-0804">Transcription</keyword>
<feature type="domain" description="HTH iclR-type" evidence="4">
    <location>
        <begin position="63"/>
        <end position="125"/>
    </location>
</feature>
<dbReference type="InterPro" id="IPR005471">
    <property type="entry name" value="Tscrpt_reg_IclR_N"/>
</dbReference>
<keyword evidence="1" id="KW-0805">Transcription regulation</keyword>
<evidence type="ECO:0000259" key="4">
    <source>
        <dbReference type="PROSITE" id="PS51077"/>
    </source>
</evidence>
<proteinExistence type="predicted"/>
<keyword evidence="2" id="KW-0238">DNA-binding</keyword>
<reference evidence="6 7" key="1">
    <citation type="submission" date="2018-05" db="EMBL/GenBank/DDBJ databases">
        <title>Acuticoccus sediminis sp. nov., isolated from deep-sea sediment of Indian Ocean.</title>
        <authorList>
            <person name="Liu X."/>
            <person name="Lai Q."/>
            <person name="Du Y."/>
            <person name="Sun F."/>
            <person name="Zhang X."/>
            <person name="Wang S."/>
            <person name="Shao Z."/>
        </authorList>
    </citation>
    <scope>NUCLEOTIDE SEQUENCE [LARGE SCALE GENOMIC DNA]</scope>
    <source>
        <strain evidence="6 7">PTG4-2</strain>
    </source>
</reference>
<dbReference type="Gene3D" id="1.10.10.10">
    <property type="entry name" value="Winged helix-like DNA-binding domain superfamily/Winged helix DNA-binding domain"/>
    <property type="match status" value="1"/>
</dbReference>
<dbReference type="PANTHER" id="PTHR30136:SF39">
    <property type="entry name" value="TRANSCRIPTIONAL REGULATORY PROTEIN"/>
    <property type="match status" value="1"/>
</dbReference>
<dbReference type="SMART" id="SM00346">
    <property type="entry name" value="HTH_ICLR"/>
    <property type="match status" value="1"/>
</dbReference>
<evidence type="ECO:0000259" key="5">
    <source>
        <dbReference type="PROSITE" id="PS51078"/>
    </source>
</evidence>
<dbReference type="SUPFAM" id="SSF46785">
    <property type="entry name" value="Winged helix' DNA-binding domain"/>
    <property type="match status" value="1"/>
</dbReference>